<dbReference type="RefSeq" id="WP_039891538.1">
    <property type="nucleotide sequence ID" value="NZ_BQNJ01000001.1"/>
</dbReference>
<reference evidence="1" key="1">
    <citation type="submission" date="2022-01" db="EMBL/GenBank/DDBJ databases">
        <title>Novel bile acid biosynthetic pathways are enriched in the microbiome of centenarians.</title>
        <authorList>
            <person name="Sato Y."/>
            <person name="Atarashi K."/>
            <person name="Plichta R.D."/>
            <person name="Arai Y."/>
            <person name="Sasajima S."/>
            <person name="Kearney M.S."/>
            <person name="Suda W."/>
            <person name="Takeshita K."/>
            <person name="Sasaki T."/>
            <person name="Okamoto S."/>
            <person name="Skelly N.A."/>
            <person name="Okamura Y."/>
            <person name="Vlamakis H."/>
            <person name="Li Y."/>
            <person name="Tanoue T."/>
            <person name="Takei H."/>
            <person name="Nittono H."/>
            <person name="Narushima S."/>
            <person name="Irie J."/>
            <person name="Itoh H."/>
            <person name="Moriya K."/>
            <person name="Sugiura Y."/>
            <person name="Suematsu M."/>
            <person name="Moritoki N."/>
            <person name="Shibata S."/>
            <person name="Littman R.D."/>
            <person name="Fischbach A.M."/>
            <person name="Uwamino Y."/>
            <person name="Inoue T."/>
            <person name="Honda A."/>
            <person name="Hattori M."/>
            <person name="Murai T."/>
            <person name="Xavier J.R."/>
            <person name="Hirose N."/>
            <person name="Honda K."/>
        </authorList>
    </citation>
    <scope>NUCLEOTIDE SEQUENCE</scope>
    <source>
        <strain evidence="1">CE91-St55</strain>
    </source>
</reference>
<protein>
    <submittedName>
        <fullName evidence="1">Uncharacterized protein</fullName>
    </submittedName>
</protein>
<dbReference type="PROSITE" id="PS00041">
    <property type="entry name" value="HTH_ARAC_FAMILY_1"/>
    <property type="match status" value="1"/>
</dbReference>
<dbReference type="PANTHER" id="PTHR43280:SF2">
    <property type="entry name" value="HTH-TYPE TRANSCRIPTIONAL REGULATOR EXSA"/>
    <property type="match status" value="1"/>
</dbReference>
<dbReference type="AlphaFoldDB" id="A0A413LGK4"/>
<dbReference type="InterPro" id="IPR018062">
    <property type="entry name" value="HTH_AraC-typ_CS"/>
</dbReference>
<dbReference type="Proteomes" id="UP001055091">
    <property type="component" value="Unassembled WGS sequence"/>
</dbReference>
<dbReference type="InterPro" id="IPR018060">
    <property type="entry name" value="HTH_AraC"/>
</dbReference>
<evidence type="ECO:0000313" key="1">
    <source>
        <dbReference type="EMBL" id="GKH00564.1"/>
    </source>
</evidence>
<dbReference type="EMBL" id="BQNJ01000001">
    <property type="protein sequence ID" value="GKH00564.1"/>
    <property type="molecule type" value="Genomic_DNA"/>
</dbReference>
<dbReference type="Gene3D" id="1.10.10.60">
    <property type="entry name" value="Homeodomain-like"/>
    <property type="match status" value="2"/>
</dbReference>
<dbReference type="PANTHER" id="PTHR43280">
    <property type="entry name" value="ARAC-FAMILY TRANSCRIPTIONAL REGULATOR"/>
    <property type="match status" value="1"/>
</dbReference>
<dbReference type="SUPFAM" id="SSF46689">
    <property type="entry name" value="Homeodomain-like"/>
    <property type="match status" value="2"/>
</dbReference>
<dbReference type="GeneID" id="93148162"/>
<comment type="caution">
    <text evidence="1">The sequence shown here is derived from an EMBL/GenBank/DDBJ whole genome shotgun (WGS) entry which is preliminary data.</text>
</comment>
<dbReference type="PROSITE" id="PS01124">
    <property type="entry name" value="HTH_ARAC_FAMILY_2"/>
    <property type="match status" value="1"/>
</dbReference>
<sequence length="266" mass="30771">MRRKQIYIAEREELVIRGLDMLFKTLPEEVSIFGYGRDSEEVLQDFTFHTPDILFIDEMLMFHQTMPLYVFLSIKYPQTSTVLMSSEALLPEKRNTHTDYYISKAILDENQIKALWTQLSNQPHRQKNAAESFDICRIKDYIVEHLKEDLSLETIANKFGYNYSYLSTCFSKYVKKGFKQYVNELRIQHACRLLTESETTVSEAGSESGYSSQSYFTQVFKKYTGCTPSAYQLRHGGSDCQMESATLSDVSCIPPETYSHICEKCG</sequence>
<dbReference type="GO" id="GO:0003700">
    <property type="term" value="F:DNA-binding transcription factor activity"/>
    <property type="evidence" value="ECO:0007669"/>
    <property type="project" value="InterPro"/>
</dbReference>
<dbReference type="InterPro" id="IPR001789">
    <property type="entry name" value="Sig_transdc_resp-reg_receiver"/>
</dbReference>
<dbReference type="PROSITE" id="PS50110">
    <property type="entry name" value="RESPONSE_REGULATORY"/>
    <property type="match status" value="1"/>
</dbReference>
<dbReference type="PRINTS" id="PR00032">
    <property type="entry name" value="HTHARAC"/>
</dbReference>
<proteinExistence type="predicted"/>
<gene>
    <name evidence="1" type="ORF">CE91St55_25450</name>
</gene>
<dbReference type="Pfam" id="PF12833">
    <property type="entry name" value="HTH_18"/>
    <property type="match status" value="1"/>
</dbReference>
<dbReference type="InterPro" id="IPR020449">
    <property type="entry name" value="Tscrpt_reg_AraC-type_HTH"/>
</dbReference>
<organism evidence="1 2">
    <name type="scientific">Hungatella hathewayi</name>
    <dbReference type="NCBI Taxonomy" id="154046"/>
    <lineage>
        <taxon>Bacteria</taxon>
        <taxon>Bacillati</taxon>
        <taxon>Bacillota</taxon>
        <taxon>Clostridia</taxon>
        <taxon>Lachnospirales</taxon>
        <taxon>Lachnospiraceae</taxon>
        <taxon>Hungatella</taxon>
    </lineage>
</organism>
<name>A0A413LGK4_9FIRM</name>
<dbReference type="GO" id="GO:0043565">
    <property type="term" value="F:sequence-specific DNA binding"/>
    <property type="evidence" value="ECO:0007669"/>
    <property type="project" value="InterPro"/>
</dbReference>
<evidence type="ECO:0000313" key="2">
    <source>
        <dbReference type="Proteomes" id="UP001055091"/>
    </source>
</evidence>
<dbReference type="InterPro" id="IPR009057">
    <property type="entry name" value="Homeodomain-like_sf"/>
</dbReference>
<dbReference type="GO" id="GO:0000160">
    <property type="term" value="P:phosphorelay signal transduction system"/>
    <property type="evidence" value="ECO:0007669"/>
    <property type="project" value="InterPro"/>
</dbReference>
<dbReference type="SMART" id="SM00342">
    <property type="entry name" value="HTH_ARAC"/>
    <property type="match status" value="1"/>
</dbReference>
<accession>A0A413LGK4</accession>